<protein>
    <recommendedName>
        <fullName evidence="1">Aminoglycoside phosphotransferase domain-containing protein</fullName>
    </recommendedName>
</protein>
<keyword evidence="3" id="KW-1185">Reference proteome</keyword>
<accession>A0A0C3P6L0</accession>
<sequence length="182" mass="20420">MLHKGTLLAHEAEFREEMSKCLQSLTPEEAFELVKRKRDDFMAQSYDWKYPFVLRHGDLHGRNVIVSRSSPRLILAILDWDFGGSHALPLADQAFEVSSPDTDENTDARIKQAEKLHHALLQIDELVGFLPTDYQLTKLVSSVKLFDLDLEAETARGKDTVANVGADPSIDSMADVPVDAEK</sequence>
<dbReference type="OrthoDB" id="2906425at2759"/>
<dbReference type="InterPro" id="IPR002575">
    <property type="entry name" value="Aminoglycoside_PTrfase"/>
</dbReference>
<dbReference type="InterPro" id="IPR011009">
    <property type="entry name" value="Kinase-like_dom_sf"/>
</dbReference>
<evidence type="ECO:0000259" key="1">
    <source>
        <dbReference type="Pfam" id="PF01636"/>
    </source>
</evidence>
<proteinExistence type="predicted"/>
<dbReference type="Proteomes" id="UP000054217">
    <property type="component" value="Unassembled WGS sequence"/>
</dbReference>
<dbReference type="Gene3D" id="3.90.1200.10">
    <property type="match status" value="1"/>
</dbReference>
<dbReference type="EMBL" id="KN831977">
    <property type="protein sequence ID" value="KIO03211.1"/>
    <property type="molecule type" value="Genomic_DNA"/>
</dbReference>
<dbReference type="InParanoid" id="A0A0C3P6L0"/>
<dbReference type="Pfam" id="PF01636">
    <property type="entry name" value="APH"/>
    <property type="match status" value="1"/>
</dbReference>
<dbReference type="HOGENOM" id="CLU_125096_0_0_1"/>
<reference evidence="3" key="2">
    <citation type="submission" date="2015-01" db="EMBL/GenBank/DDBJ databases">
        <title>Evolutionary Origins and Diversification of the Mycorrhizal Mutualists.</title>
        <authorList>
            <consortium name="DOE Joint Genome Institute"/>
            <consortium name="Mycorrhizal Genomics Consortium"/>
            <person name="Kohler A."/>
            <person name="Kuo A."/>
            <person name="Nagy L.G."/>
            <person name="Floudas D."/>
            <person name="Copeland A."/>
            <person name="Barry K.W."/>
            <person name="Cichocki N."/>
            <person name="Veneault-Fourrey C."/>
            <person name="LaButti K."/>
            <person name="Lindquist E.A."/>
            <person name="Lipzen A."/>
            <person name="Lundell T."/>
            <person name="Morin E."/>
            <person name="Murat C."/>
            <person name="Riley R."/>
            <person name="Ohm R."/>
            <person name="Sun H."/>
            <person name="Tunlid A."/>
            <person name="Henrissat B."/>
            <person name="Grigoriev I.V."/>
            <person name="Hibbett D.S."/>
            <person name="Martin F."/>
        </authorList>
    </citation>
    <scope>NUCLEOTIDE SEQUENCE [LARGE SCALE GENOMIC DNA]</scope>
    <source>
        <strain evidence="3">Marx 270</strain>
    </source>
</reference>
<evidence type="ECO:0000313" key="2">
    <source>
        <dbReference type="EMBL" id="KIO03211.1"/>
    </source>
</evidence>
<feature type="domain" description="Aminoglycoside phosphotransferase" evidence="1">
    <location>
        <begin position="29"/>
        <end position="84"/>
    </location>
</feature>
<dbReference type="AlphaFoldDB" id="A0A0C3P6L0"/>
<name>A0A0C3P6L0_PISTI</name>
<evidence type="ECO:0000313" key="3">
    <source>
        <dbReference type="Proteomes" id="UP000054217"/>
    </source>
</evidence>
<reference evidence="2 3" key="1">
    <citation type="submission" date="2014-04" db="EMBL/GenBank/DDBJ databases">
        <authorList>
            <consortium name="DOE Joint Genome Institute"/>
            <person name="Kuo A."/>
            <person name="Kohler A."/>
            <person name="Costa M.D."/>
            <person name="Nagy L.G."/>
            <person name="Floudas D."/>
            <person name="Copeland A."/>
            <person name="Barry K.W."/>
            <person name="Cichocki N."/>
            <person name="Veneault-Fourrey C."/>
            <person name="LaButti K."/>
            <person name="Lindquist E.A."/>
            <person name="Lipzen A."/>
            <person name="Lundell T."/>
            <person name="Morin E."/>
            <person name="Murat C."/>
            <person name="Sun H."/>
            <person name="Tunlid A."/>
            <person name="Henrissat B."/>
            <person name="Grigoriev I.V."/>
            <person name="Hibbett D.S."/>
            <person name="Martin F."/>
            <person name="Nordberg H.P."/>
            <person name="Cantor M.N."/>
            <person name="Hua S.X."/>
        </authorList>
    </citation>
    <scope>NUCLEOTIDE SEQUENCE [LARGE SCALE GENOMIC DNA]</scope>
    <source>
        <strain evidence="2 3">Marx 270</strain>
    </source>
</reference>
<gene>
    <name evidence="2" type="ORF">M404DRAFT_27207</name>
</gene>
<dbReference type="SUPFAM" id="SSF56112">
    <property type="entry name" value="Protein kinase-like (PK-like)"/>
    <property type="match status" value="1"/>
</dbReference>
<organism evidence="2 3">
    <name type="scientific">Pisolithus tinctorius Marx 270</name>
    <dbReference type="NCBI Taxonomy" id="870435"/>
    <lineage>
        <taxon>Eukaryota</taxon>
        <taxon>Fungi</taxon>
        <taxon>Dikarya</taxon>
        <taxon>Basidiomycota</taxon>
        <taxon>Agaricomycotina</taxon>
        <taxon>Agaricomycetes</taxon>
        <taxon>Agaricomycetidae</taxon>
        <taxon>Boletales</taxon>
        <taxon>Sclerodermatineae</taxon>
        <taxon>Pisolithaceae</taxon>
        <taxon>Pisolithus</taxon>
    </lineage>
</organism>
<dbReference type="STRING" id="870435.A0A0C3P6L0"/>